<keyword evidence="6" id="KW-1185">Reference proteome</keyword>
<feature type="chain" id="PRO_5019447788" description="Polyhydroxybutyrate depolymerase" evidence="4">
    <location>
        <begin position="27"/>
        <end position="421"/>
    </location>
</feature>
<dbReference type="GO" id="GO:0005509">
    <property type="term" value="F:calcium ion binding"/>
    <property type="evidence" value="ECO:0007669"/>
    <property type="project" value="InterPro"/>
</dbReference>
<dbReference type="SUPFAM" id="SSF51120">
    <property type="entry name" value="beta-Roll"/>
    <property type="match status" value="1"/>
</dbReference>
<dbReference type="Proteomes" id="UP000283644">
    <property type="component" value="Unassembled WGS sequence"/>
</dbReference>
<feature type="compositionally biased region" description="Basic and acidic residues" evidence="3">
    <location>
        <begin position="383"/>
        <end position="399"/>
    </location>
</feature>
<dbReference type="RefSeq" id="WP_118927123.1">
    <property type="nucleotide sequence ID" value="NZ_QXGH01000025.1"/>
</dbReference>
<proteinExistence type="predicted"/>
<evidence type="ECO:0000256" key="4">
    <source>
        <dbReference type="SAM" id="SignalP"/>
    </source>
</evidence>
<dbReference type="InterPro" id="IPR011049">
    <property type="entry name" value="Serralysin-like_metalloprot_C"/>
</dbReference>
<protein>
    <recommendedName>
        <fullName evidence="7">Polyhydroxybutyrate depolymerase</fullName>
    </recommendedName>
</protein>
<dbReference type="PANTHER" id="PTHR43037:SF5">
    <property type="entry name" value="FERULOYL ESTERASE"/>
    <property type="match status" value="1"/>
</dbReference>
<keyword evidence="1 4" id="KW-0732">Signal</keyword>
<dbReference type="PROSITE" id="PS00330">
    <property type="entry name" value="HEMOLYSIN_CALCIUM"/>
    <property type="match status" value="1"/>
</dbReference>
<dbReference type="PRINTS" id="PR00313">
    <property type="entry name" value="CABNDNGRPT"/>
</dbReference>
<organism evidence="5 6">
    <name type="scientific">Nocardioides immobilis</name>
    <dbReference type="NCBI Taxonomy" id="2049295"/>
    <lineage>
        <taxon>Bacteria</taxon>
        <taxon>Bacillati</taxon>
        <taxon>Actinomycetota</taxon>
        <taxon>Actinomycetes</taxon>
        <taxon>Propionibacteriales</taxon>
        <taxon>Nocardioidaceae</taxon>
        <taxon>Nocardioides</taxon>
    </lineage>
</organism>
<dbReference type="InterPro" id="IPR029058">
    <property type="entry name" value="AB_hydrolase_fold"/>
</dbReference>
<evidence type="ECO:0000313" key="5">
    <source>
        <dbReference type="EMBL" id="RHW25340.1"/>
    </source>
</evidence>
<evidence type="ECO:0008006" key="7">
    <source>
        <dbReference type="Google" id="ProtNLM"/>
    </source>
</evidence>
<dbReference type="InterPro" id="IPR018511">
    <property type="entry name" value="Hemolysin-typ_Ca-bd_CS"/>
</dbReference>
<dbReference type="EMBL" id="QXGH01000025">
    <property type="protein sequence ID" value="RHW25340.1"/>
    <property type="molecule type" value="Genomic_DNA"/>
</dbReference>
<gene>
    <name evidence="5" type="ORF">D0Z08_20525</name>
</gene>
<sequence>MRAAARASAIVALLVGLAAPVGSESAAPPDAARGGGICGSAAATGQTSVSGLGDGRTHRYYWRVPATGAPTSGRPVLIWLHGDGGDGSGMVPGFWPHTDPDGAIVVTPDGTGQTWNHRVGDVPGTPYDSKFLSKVIDDVLACASVDRGRIFVGGTSRGAFMPYYLLQRSSTRDRIAAVAVNAGLLYCEDDDASCEAETSTPTRHSAAARILHLHGTNDTAVGPAPTARFHRPVDWSVDWRVFYPMKLWAQQNGCFDDAIGGANNGVLRETYPVAGRRARVYDLSGHGRTCRDYQLVLVDRGGHVIDDQEARIWAFLMDRPFVLARCEGAAATVIGTAGSDELVGTGGPDVIAGRGGNDTIRGAGGNDHICGGGGADRMLGGSGRDRLAAQDGTADRRIDCGAGPDPRAARDRVDPRPISCG</sequence>
<dbReference type="Pfam" id="PF00353">
    <property type="entry name" value="HemolysinCabind"/>
    <property type="match status" value="2"/>
</dbReference>
<keyword evidence="2" id="KW-0378">Hydrolase</keyword>
<feature type="region of interest" description="Disordered" evidence="3">
    <location>
        <begin position="381"/>
        <end position="421"/>
    </location>
</feature>
<dbReference type="PANTHER" id="PTHR43037">
    <property type="entry name" value="UNNAMED PRODUCT-RELATED"/>
    <property type="match status" value="1"/>
</dbReference>
<dbReference type="OrthoDB" id="3772493at2"/>
<name>A0A417XY98_9ACTN</name>
<dbReference type="SUPFAM" id="SSF53474">
    <property type="entry name" value="alpha/beta-Hydrolases"/>
    <property type="match status" value="1"/>
</dbReference>
<evidence type="ECO:0000256" key="2">
    <source>
        <dbReference type="ARBA" id="ARBA00022801"/>
    </source>
</evidence>
<reference evidence="5 6" key="1">
    <citation type="submission" date="2018-09" db="EMBL/GenBank/DDBJ databases">
        <title>Genome sequencing of Nocardioides immobilis CCTCC AB 2017083 for comparison to Nocardioides silvaticus.</title>
        <authorList>
            <person name="Li C."/>
            <person name="Wang G."/>
        </authorList>
    </citation>
    <scope>NUCLEOTIDE SEQUENCE [LARGE SCALE GENOMIC DNA]</scope>
    <source>
        <strain evidence="5 6">CCTCC AB 2017083</strain>
    </source>
</reference>
<feature type="signal peptide" evidence="4">
    <location>
        <begin position="1"/>
        <end position="26"/>
    </location>
</feature>
<evidence type="ECO:0000256" key="1">
    <source>
        <dbReference type="ARBA" id="ARBA00022729"/>
    </source>
</evidence>
<dbReference type="AlphaFoldDB" id="A0A417XY98"/>
<evidence type="ECO:0000256" key="3">
    <source>
        <dbReference type="SAM" id="MobiDB-lite"/>
    </source>
</evidence>
<dbReference type="InterPro" id="IPR050955">
    <property type="entry name" value="Plant_Biomass_Hydrol_Est"/>
</dbReference>
<comment type="caution">
    <text evidence="5">The sequence shown here is derived from an EMBL/GenBank/DDBJ whole genome shotgun (WGS) entry which is preliminary data.</text>
</comment>
<accession>A0A417XY98</accession>
<dbReference type="GO" id="GO:0016787">
    <property type="term" value="F:hydrolase activity"/>
    <property type="evidence" value="ECO:0007669"/>
    <property type="project" value="UniProtKB-KW"/>
</dbReference>
<dbReference type="Gene3D" id="3.40.50.1820">
    <property type="entry name" value="alpha/beta hydrolase"/>
    <property type="match status" value="1"/>
</dbReference>
<dbReference type="Gene3D" id="2.150.10.10">
    <property type="entry name" value="Serralysin-like metalloprotease, C-terminal"/>
    <property type="match status" value="1"/>
</dbReference>
<evidence type="ECO:0000313" key="6">
    <source>
        <dbReference type="Proteomes" id="UP000283644"/>
    </source>
</evidence>
<dbReference type="InterPro" id="IPR001343">
    <property type="entry name" value="Hemolysn_Ca-bd"/>
</dbReference>